<name>A0A1L9UZ49_ASPBC</name>
<accession>A0A1L9UZ49</accession>
<feature type="region of interest" description="Disordered" evidence="1">
    <location>
        <begin position="1"/>
        <end position="59"/>
    </location>
</feature>
<keyword evidence="2" id="KW-0472">Membrane</keyword>
<organism evidence="3 4">
    <name type="scientific">Aspergillus brasiliensis (strain CBS 101740 / IMI 381727 / IBT 21946)</name>
    <dbReference type="NCBI Taxonomy" id="767769"/>
    <lineage>
        <taxon>Eukaryota</taxon>
        <taxon>Fungi</taxon>
        <taxon>Dikarya</taxon>
        <taxon>Ascomycota</taxon>
        <taxon>Pezizomycotina</taxon>
        <taxon>Eurotiomycetes</taxon>
        <taxon>Eurotiomycetidae</taxon>
        <taxon>Eurotiales</taxon>
        <taxon>Aspergillaceae</taxon>
        <taxon>Aspergillus</taxon>
        <taxon>Aspergillus subgen. Circumdati</taxon>
    </lineage>
</organism>
<dbReference type="RefSeq" id="XP_067484193.1">
    <property type="nucleotide sequence ID" value="XM_067621974.1"/>
</dbReference>
<dbReference type="AlphaFoldDB" id="A0A1L9UZ49"/>
<dbReference type="GeneID" id="93574462"/>
<evidence type="ECO:0000313" key="4">
    <source>
        <dbReference type="Proteomes" id="UP000184499"/>
    </source>
</evidence>
<feature type="compositionally biased region" description="Polar residues" evidence="1">
    <location>
        <begin position="22"/>
        <end position="34"/>
    </location>
</feature>
<sequence>MVVERVNPIGRRGSESQRKQSKATPQAKAQNAPASSNRKTQSKKKSSSTEGAGWPAPDWLMARGGSALGVPYRAEPSRLSSPVSYFVYFILLFVFSCNFAKGSKLVLCMIYSKKIGGLGLR</sequence>
<proteinExistence type="predicted"/>
<gene>
    <name evidence="3" type="ORF">ASPBRDRAFT_220392</name>
</gene>
<feature type="transmembrane region" description="Helical" evidence="2">
    <location>
        <begin position="85"/>
        <end position="111"/>
    </location>
</feature>
<keyword evidence="2" id="KW-1133">Transmembrane helix</keyword>
<keyword evidence="4" id="KW-1185">Reference proteome</keyword>
<protein>
    <submittedName>
        <fullName evidence="3">Uncharacterized protein</fullName>
    </submittedName>
</protein>
<dbReference type="EMBL" id="KV878679">
    <property type="protein sequence ID" value="OJJ76946.1"/>
    <property type="molecule type" value="Genomic_DNA"/>
</dbReference>
<reference evidence="4" key="1">
    <citation type="journal article" date="2017" name="Genome Biol.">
        <title>Comparative genomics reveals high biological diversity and specific adaptations in the industrially and medically important fungal genus Aspergillus.</title>
        <authorList>
            <person name="de Vries R.P."/>
            <person name="Riley R."/>
            <person name="Wiebenga A."/>
            <person name="Aguilar-Osorio G."/>
            <person name="Amillis S."/>
            <person name="Uchima C.A."/>
            <person name="Anderluh G."/>
            <person name="Asadollahi M."/>
            <person name="Askin M."/>
            <person name="Barry K."/>
            <person name="Battaglia E."/>
            <person name="Bayram O."/>
            <person name="Benocci T."/>
            <person name="Braus-Stromeyer S.A."/>
            <person name="Caldana C."/>
            <person name="Canovas D."/>
            <person name="Cerqueira G.C."/>
            <person name="Chen F."/>
            <person name="Chen W."/>
            <person name="Choi C."/>
            <person name="Clum A."/>
            <person name="Dos Santos R.A."/>
            <person name="Damasio A.R."/>
            <person name="Diallinas G."/>
            <person name="Emri T."/>
            <person name="Fekete E."/>
            <person name="Flipphi M."/>
            <person name="Freyberg S."/>
            <person name="Gallo A."/>
            <person name="Gournas C."/>
            <person name="Habgood R."/>
            <person name="Hainaut M."/>
            <person name="Harispe M.L."/>
            <person name="Henrissat B."/>
            <person name="Hilden K.S."/>
            <person name="Hope R."/>
            <person name="Hossain A."/>
            <person name="Karabika E."/>
            <person name="Karaffa L."/>
            <person name="Karanyi Z."/>
            <person name="Krasevec N."/>
            <person name="Kuo A."/>
            <person name="Kusch H."/>
            <person name="LaButti K."/>
            <person name="Lagendijk E.L."/>
            <person name="Lapidus A."/>
            <person name="Levasseur A."/>
            <person name="Lindquist E."/>
            <person name="Lipzen A."/>
            <person name="Logrieco A.F."/>
            <person name="MacCabe A."/>
            <person name="Maekelae M.R."/>
            <person name="Malavazi I."/>
            <person name="Melin P."/>
            <person name="Meyer V."/>
            <person name="Mielnichuk N."/>
            <person name="Miskei M."/>
            <person name="Molnar A.P."/>
            <person name="Mule G."/>
            <person name="Ngan C.Y."/>
            <person name="Orejas M."/>
            <person name="Orosz E."/>
            <person name="Ouedraogo J.P."/>
            <person name="Overkamp K.M."/>
            <person name="Park H.-S."/>
            <person name="Perrone G."/>
            <person name="Piumi F."/>
            <person name="Punt P.J."/>
            <person name="Ram A.F."/>
            <person name="Ramon A."/>
            <person name="Rauscher S."/>
            <person name="Record E."/>
            <person name="Riano-Pachon D.M."/>
            <person name="Robert V."/>
            <person name="Roehrig J."/>
            <person name="Ruller R."/>
            <person name="Salamov A."/>
            <person name="Salih N.S."/>
            <person name="Samson R.A."/>
            <person name="Sandor E."/>
            <person name="Sanguinetti M."/>
            <person name="Schuetze T."/>
            <person name="Sepcic K."/>
            <person name="Shelest E."/>
            <person name="Sherlock G."/>
            <person name="Sophianopoulou V."/>
            <person name="Squina F.M."/>
            <person name="Sun H."/>
            <person name="Susca A."/>
            <person name="Todd R.B."/>
            <person name="Tsang A."/>
            <person name="Unkles S.E."/>
            <person name="van de Wiele N."/>
            <person name="van Rossen-Uffink D."/>
            <person name="Oliveira J.V."/>
            <person name="Vesth T.C."/>
            <person name="Visser J."/>
            <person name="Yu J.-H."/>
            <person name="Zhou M."/>
            <person name="Andersen M.R."/>
            <person name="Archer D.B."/>
            <person name="Baker S.E."/>
            <person name="Benoit I."/>
            <person name="Brakhage A.A."/>
            <person name="Braus G.H."/>
            <person name="Fischer R."/>
            <person name="Frisvad J.C."/>
            <person name="Goldman G.H."/>
            <person name="Houbraken J."/>
            <person name="Oakley B."/>
            <person name="Pocsi I."/>
            <person name="Scazzocchio C."/>
            <person name="Seiboth B."/>
            <person name="vanKuyk P.A."/>
            <person name="Wortman J."/>
            <person name="Dyer P.S."/>
            <person name="Grigoriev I.V."/>
        </authorList>
    </citation>
    <scope>NUCLEOTIDE SEQUENCE [LARGE SCALE GENOMIC DNA]</scope>
    <source>
        <strain evidence="4">CBS 101740 / IMI 381727 / IBT 21946</strain>
    </source>
</reference>
<dbReference type="Proteomes" id="UP000184499">
    <property type="component" value="Unassembled WGS sequence"/>
</dbReference>
<evidence type="ECO:0000313" key="3">
    <source>
        <dbReference type="EMBL" id="OJJ76946.1"/>
    </source>
</evidence>
<evidence type="ECO:0000256" key="1">
    <source>
        <dbReference type="SAM" id="MobiDB-lite"/>
    </source>
</evidence>
<keyword evidence="2" id="KW-0812">Transmembrane</keyword>
<dbReference type="VEuPathDB" id="FungiDB:ASPBRDRAFT_220392"/>
<evidence type="ECO:0000256" key="2">
    <source>
        <dbReference type="SAM" id="Phobius"/>
    </source>
</evidence>